<dbReference type="RefSeq" id="WP_123661962.1">
    <property type="nucleotide sequence ID" value="NZ_RJKE01000001.1"/>
</dbReference>
<evidence type="ECO:0000313" key="3">
    <source>
        <dbReference type="Proteomes" id="UP000272400"/>
    </source>
</evidence>
<accession>A0A3N1CNV6</accession>
<proteinExistence type="predicted"/>
<dbReference type="OrthoDB" id="4562195at2"/>
<comment type="caution">
    <text evidence="2">The sequence shown here is derived from an EMBL/GenBank/DDBJ whole genome shotgun (WGS) entry which is preliminary data.</text>
</comment>
<name>A0A3N1CNV6_9ACTN</name>
<reference evidence="2 3" key="1">
    <citation type="submission" date="2018-11" db="EMBL/GenBank/DDBJ databases">
        <title>Sequencing the genomes of 1000 actinobacteria strains.</title>
        <authorList>
            <person name="Klenk H.-P."/>
        </authorList>
    </citation>
    <scope>NUCLEOTIDE SEQUENCE [LARGE SCALE GENOMIC DNA]</scope>
    <source>
        <strain evidence="2 3">DSM 44254</strain>
    </source>
</reference>
<dbReference type="InterPro" id="IPR007278">
    <property type="entry name" value="DUF397"/>
</dbReference>
<evidence type="ECO:0000313" key="2">
    <source>
        <dbReference type="EMBL" id="ROO83009.1"/>
    </source>
</evidence>
<protein>
    <submittedName>
        <fullName evidence="2">Uncharacterized protein DUF397</fullName>
    </submittedName>
</protein>
<dbReference type="Proteomes" id="UP000272400">
    <property type="component" value="Unassembled WGS sequence"/>
</dbReference>
<feature type="domain" description="DUF397" evidence="1">
    <location>
        <begin position="24"/>
        <end position="74"/>
    </location>
</feature>
<evidence type="ECO:0000259" key="1">
    <source>
        <dbReference type="Pfam" id="PF04149"/>
    </source>
</evidence>
<dbReference type="AlphaFoldDB" id="A0A3N1CNV6"/>
<keyword evidence="3" id="KW-1185">Reference proteome</keyword>
<dbReference type="EMBL" id="RJKE01000001">
    <property type="protein sequence ID" value="ROO83009.1"/>
    <property type="molecule type" value="Genomic_DNA"/>
</dbReference>
<sequence length="80" mass="8260">MDPFGGAVRRLGVLRAAGPATEVVWRKASASETSGCVEVAVAGRAVYVQDSKQADGGVVLGLSARAWRGLAGSVVRDFSR</sequence>
<dbReference type="Pfam" id="PF04149">
    <property type="entry name" value="DUF397"/>
    <property type="match status" value="1"/>
</dbReference>
<gene>
    <name evidence="2" type="ORF">EDD29_0497</name>
</gene>
<organism evidence="2 3">
    <name type="scientific">Actinocorallia herbida</name>
    <dbReference type="NCBI Taxonomy" id="58109"/>
    <lineage>
        <taxon>Bacteria</taxon>
        <taxon>Bacillati</taxon>
        <taxon>Actinomycetota</taxon>
        <taxon>Actinomycetes</taxon>
        <taxon>Streptosporangiales</taxon>
        <taxon>Thermomonosporaceae</taxon>
        <taxon>Actinocorallia</taxon>
    </lineage>
</organism>